<comment type="subcellular location">
    <subcellularLocation>
        <location evidence="1">Membrane</location>
        <topology evidence="1">Multi-pass membrane protein</topology>
    </subcellularLocation>
</comment>
<evidence type="ECO:0000313" key="11">
    <source>
        <dbReference type="Proteomes" id="UP000264820"/>
    </source>
</evidence>
<evidence type="ECO:0000256" key="3">
    <source>
        <dbReference type="ARBA" id="ARBA00022989"/>
    </source>
</evidence>
<reference evidence="10" key="1">
    <citation type="submission" date="2025-08" db="UniProtKB">
        <authorList>
            <consortium name="Ensembl"/>
        </authorList>
    </citation>
    <scope>IDENTIFICATION</scope>
</reference>
<evidence type="ECO:0000256" key="6">
    <source>
        <dbReference type="SAM" id="Phobius"/>
    </source>
</evidence>
<evidence type="ECO:0000256" key="2">
    <source>
        <dbReference type="ARBA" id="ARBA00022692"/>
    </source>
</evidence>
<dbReference type="Pfam" id="PF25508">
    <property type="entry name" value="TRPM2"/>
    <property type="match status" value="1"/>
</dbReference>
<dbReference type="PANTHER" id="PTHR13800">
    <property type="entry name" value="TRANSIENT RECEPTOR POTENTIAL CATION CHANNEL, SUBFAMILY M, MEMBER 6"/>
    <property type="match status" value="1"/>
</dbReference>
<dbReference type="GO" id="GO:0016324">
    <property type="term" value="C:apical plasma membrane"/>
    <property type="evidence" value="ECO:0007669"/>
    <property type="project" value="TreeGrafter"/>
</dbReference>
<dbReference type="OMA" id="EMEAWSN"/>
<accession>A0A3Q2Z6M7</accession>
<evidence type="ECO:0000256" key="1">
    <source>
        <dbReference type="ARBA" id="ARBA00004141"/>
    </source>
</evidence>
<feature type="transmembrane region" description="Helical" evidence="6">
    <location>
        <begin position="561"/>
        <end position="584"/>
    </location>
</feature>
<keyword evidence="3 6" id="KW-1133">Transmembrane helix</keyword>
<dbReference type="GO" id="GO:0005261">
    <property type="term" value="F:monoatomic cation channel activity"/>
    <property type="evidence" value="ECO:0007669"/>
    <property type="project" value="TreeGrafter"/>
</dbReference>
<name>A0A3Q2Z6M7_HIPCM</name>
<dbReference type="STRING" id="109280.ENSHCOP00000026454"/>
<evidence type="ECO:0000313" key="10">
    <source>
        <dbReference type="Ensembl" id="ENSHCOP00000026454.1"/>
    </source>
</evidence>
<dbReference type="Gene3D" id="1.20.5.1010">
    <property type="entry name" value="TRPM, tetramerisation domain"/>
    <property type="match status" value="1"/>
</dbReference>
<feature type="domain" description="Ion transport" evidence="7">
    <location>
        <begin position="413"/>
        <end position="589"/>
    </location>
</feature>
<dbReference type="GeneTree" id="ENSGT00940000158164"/>
<evidence type="ECO:0000256" key="4">
    <source>
        <dbReference type="ARBA" id="ARBA00023136"/>
    </source>
</evidence>
<keyword evidence="2 6" id="KW-0812">Transmembrane</keyword>
<evidence type="ECO:0000259" key="7">
    <source>
        <dbReference type="Pfam" id="PF00520"/>
    </source>
</evidence>
<dbReference type="Pfam" id="PF00520">
    <property type="entry name" value="Ion_trans"/>
    <property type="match status" value="1"/>
</dbReference>
<dbReference type="Ensembl" id="ENSHCOT00000021651.1">
    <property type="protein sequence ID" value="ENSHCOP00000026454.1"/>
    <property type="gene ID" value="ENSHCOG00000017422.1"/>
</dbReference>
<organism evidence="10 11">
    <name type="scientific">Hippocampus comes</name>
    <name type="common">Tiger tail seahorse</name>
    <dbReference type="NCBI Taxonomy" id="109280"/>
    <lineage>
        <taxon>Eukaryota</taxon>
        <taxon>Metazoa</taxon>
        <taxon>Chordata</taxon>
        <taxon>Craniata</taxon>
        <taxon>Vertebrata</taxon>
        <taxon>Euteleostomi</taxon>
        <taxon>Actinopterygii</taxon>
        <taxon>Neopterygii</taxon>
        <taxon>Teleostei</taxon>
        <taxon>Neoteleostei</taxon>
        <taxon>Acanthomorphata</taxon>
        <taxon>Syngnathiaria</taxon>
        <taxon>Syngnathiformes</taxon>
        <taxon>Syngnathoidei</taxon>
        <taxon>Syngnathidae</taxon>
        <taxon>Hippocampus</taxon>
    </lineage>
</organism>
<protein>
    <submittedName>
        <fullName evidence="10">Transient receptor potential cation channel, subfamily M, member 6</fullName>
    </submittedName>
</protein>
<dbReference type="GO" id="GO:0051262">
    <property type="term" value="P:protein tetramerization"/>
    <property type="evidence" value="ECO:0007669"/>
    <property type="project" value="InterPro"/>
</dbReference>
<dbReference type="Proteomes" id="UP000264820">
    <property type="component" value="Unplaced"/>
</dbReference>
<feature type="transmembrane region" description="Helical" evidence="6">
    <location>
        <begin position="487"/>
        <end position="504"/>
    </location>
</feature>
<evidence type="ECO:0000259" key="8">
    <source>
        <dbReference type="Pfam" id="PF16519"/>
    </source>
</evidence>
<dbReference type="PANTHER" id="PTHR13800:SF15">
    <property type="entry name" value="TRANSIENT RECEPTOR POTENTIAL CATION CHANNEL SUBFAMILY M MEMBER 6"/>
    <property type="match status" value="1"/>
</dbReference>
<keyword evidence="11" id="KW-1185">Reference proteome</keyword>
<dbReference type="InterPro" id="IPR005821">
    <property type="entry name" value="Ion_trans_dom"/>
</dbReference>
<reference evidence="10" key="2">
    <citation type="submission" date="2025-09" db="UniProtKB">
        <authorList>
            <consortium name="Ensembl"/>
        </authorList>
    </citation>
    <scope>IDENTIFICATION</scope>
</reference>
<feature type="domain" description="TRPM-like" evidence="9">
    <location>
        <begin position="1"/>
        <end position="252"/>
    </location>
</feature>
<keyword evidence="4 6" id="KW-0472">Membrane</keyword>
<dbReference type="InterPro" id="IPR037162">
    <property type="entry name" value="TRPM_tetra_sf"/>
</dbReference>
<sequence>MLDALVMDRVSFVKLLIDNGMTMSHFLTVDRLEELYNMTDHFLHHLVEDVKQTSLPPGYRLSLIDMGLVIEYLIGGAYRSTYTRKHFRTAYNRLQDKVNNMIYLPLIHSRSNVPRTTSVKAVWSTELCEAPLVFSFNFNDVFVWAVLQQRQQMALFLWQHGEEALARATVACKLYRSMAFKARQSSMDDHIAEQFKAYSLEFGQLAVNVLDCAFRQNEKMAMKLLTSEMEAWSHFTSLQIAVSSCHRPFVSHSCTQSLLTDLWTGPLNMRKNSYLKVILLLPPAILLLEFKSKAEMCHVPQSHEAILFGRDTLKPGARHDETDDMVHTVHSHGLSSQDRARVSGSEDLFPITLCTVSWITRLYEFYTAPVVKFWFHTVGDAQVVRNSQILISIVLFSEKVLMSEPRKLSHKLKIWFSEYWNVSDFIAIVIFLFALVMRWHADPYRTVGRIAYCLDFIFWFVRVMDLLAVNQHAGPYLTMITKMTSNMFFIVVMMAIVLLSFGVSRKAILSPDEDPSWSLARDVVFQPYWMIYGEVYASEIDPCDDGHPCAPASFLTAFLQAVYMFFQYIIMVNILIAFFNNIYFDMASTSNKLWKYNRYRYIMTYLDRPWLPPPLILLSHMSFALRAIYKRLNGNAEGDERSSGLKLYLARDDRKKLHEFEEKCVQAYLYEKTQDLYSSQMNRIGVTADRAEEMCTMVGEVSEKVNIIQDSLTKLDSQLGELQDLSALAVDTLTLLSASDNLHQEEARLAQSRLIQTSQHALPHSWTLHRSGADYDVANMRRLTCKPFRSTPPSLIKGYILRHGPQESHLGIRGSRGEREGQMEEGENEVCCNLLQQQRNVFLSYRTVNQKVIHSMLNCVCI</sequence>
<dbReference type="InterPro" id="IPR050927">
    <property type="entry name" value="TRPM"/>
</dbReference>
<dbReference type="Pfam" id="PF16519">
    <property type="entry name" value="TRPM_tetra"/>
    <property type="match status" value="1"/>
</dbReference>
<dbReference type="AlphaFoldDB" id="A0A3Q2Z6M7"/>
<evidence type="ECO:0000259" key="9">
    <source>
        <dbReference type="Pfam" id="PF25508"/>
    </source>
</evidence>
<comment type="catalytic activity">
    <reaction evidence="5">
        <text>Mg(2+)(in) = Mg(2+)(out)</text>
        <dbReference type="Rhea" id="RHEA:29827"/>
        <dbReference type="ChEBI" id="CHEBI:18420"/>
    </reaction>
</comment>
<dbReference type="InterPro" id="IPR057366">
    <property type="entry name" value="TRPM-like"/>
</dbReference>
<dbReference type="InterPro" id="IPR032415">
    <property type="entry name" value="TRPM_tetra"/>
</dbReference>
<dbReference type="GO" id="GO:0030001">
    <property type="term" value="P:metal ion transport"/>
    <property type="evidence" value="ECO:0007669"/>
    <property type="project" value="TreeGrafter"/>
</dbReference>
<feature type="transmembrane region" description="Helical" evidence="6">
    <location>
        <begin position="419"/>
        <end position="437"/>
    </location>
</feature>
<evidence type="ECO:0000256" key="5">
    <source>
        <dbReference type="ARBA" id="ARBA00034269"/>
    </source>
</evidence>
<proteinExistence type="predicted"/>
<feature type="domain" description="TRPM tetramerisation" evidence="8">
    <location>
        <begin position="682"/>
        <end position="736"/>
    </location>
</feature>